<name>A0ABQ1JCR0_9GAMM</name>
<evidence type="ECO:0000313" key="3">
    <source>
        <dbReference type="Proteomes" id="UP000617555"/>
    </source>
</evidence>
<feature type="transmembrane region" description="Helical" evidence="1">
    <location>
        <begin position="39"/>
        <end position="56"/>
    </location>
</feature>
<sequence length="101" mass="11402">MGLTLSFIDVRNTEYGLLIAFCICVVAGILSAQIDEYPRLYAVFTGVVSLPFFIFSNGVDEGFVYFAGAFFVYGILSFSITLGLQNSFHNGKVIWRYWFKK</sequence>
<dbReference type="EMBL" id="BMII01000020">
    <property type="protein sequence ID" value="GGB63402.1"/>
    <property type="molecule type" value="Genomic_DNA"/>
</dbReference>
<organism evidence="2 3">
    <name type="scientific">Shewanella inventionis</name>
    <dbReference type="NCBI Taxonomy" id="1738770"/>
    <lineage>
        <taxon>Bacteria</taxon>
        <taxon>Pseudomonadati</taxon>
        <taxon>Pseudomonadota</taxon>
        <taxon>Gammaproteobacteria</taxon>
        <taxon>Alteromonadales</taxon>
        <taxon>Shewanellaceae</taxon>
        <taxon>Shewanella</taxon>
    </lineage>
</organism>
<accession>A0ABQ1JCR0</accession>
<comment type="caution">
    <text evidence="2">The sequence shown here is derived from an EMBL/GenBank/DDBJ whole genome shotgun (WGS) entry which is preliminary data.</text>
</comment>
<gene>
    <name evidence="2" type="ORF">GCM10011607_25180</name>
</gene>
<feature type="transmembrane region" description="Helical" evidence="1">
    <location>
        <begin position="15"/>
        <end position="32"/>
    </location>
</feature>
<evidence type="ECO:0000313" key="2">
    <source>
        <dbReference type="EMBL" id="GGB63402.1"/>
    </source>
</evidence>
<keyword evidence="1" id="KW-1133">Transmembrane helix</keyword>
<protein>
    <submittedName>
        <fullName evidence="2">Uncharacterized protein</fullName>
    </submittedName>
</protein>
<feature type="transmembrane region" description="Helical" evidence="1">
    <location>
        <begin position="62"/>
        <end position="84"/>
    </location>
</feature>
<evidence type="ECO:0000256" key="1">
    <source>
        <dbReference type="SAM" id="Phobius"/>
    </source>
</evidence>
<proteinExistence type="predicted"/>
<keyword evidence="3" id="KW-1185">Reference proteome</keyword>
<keyword evidence="1" id="KW-0812">Transmembrane</keyword>
<dbReference type="Proteomes" id="UP000617555">
    <property type="component" value="Unassembled WGS sequence"/>
</dbReference>
<reference evidence="3" key="1">
    <citation type="journal article" date="2019" name="Int. J. Syst. Evol. Microbiol.">
        <title>The Global Catalogue of Microorganisms (GCM) 10K type strain sequencing project: providing services to taxonomists for standard genome sequencing and annotation.</title>
        <authorList>
            <consortium name="The Broad Institute Genomics Platform"/>
            <consortium name="The Broad Institute Genome Sequencing Center for Infectious Disease"/>
            <person name="Wu L."/>
            <person name="Ma J."/>
        </authorList>
    </citation>
    <scope>NUCLEOTIDE SEQUENCE [LARGE SCALE GENOMIC DNA]</scope>
    <source>
        <strain evidence="3">CGMCC 1.15339</strain>
    </source>
</reference>
<keyword evidence="1" id="KW-0472">Membrane</keyword>